<dbReference type="GO" id="GO:0032222">
    <property type="term" value="P:regulation of synaptic transmission, cholinergic"/>
    <property type="evidence" value="ECO:0007669"/>
    <property type="project" value="InterPro"/>
</dbReference>
<accession>A0A1Y0F444</accession>
<evidence type="ECO:0000256" key="3">
    <source>
        <dbReference type="ARBA" id="ARBA00022692"/>
    </source>
</evidence>
<keyword evidence="10" id="KW-0800">Toxin</keyword>
<gene>
    <name evidence="10" type="primary">lynx10</name>
</gene>
<reference evidence="10" key="1">
    <citation type="submission" date="2016-10" db="EMBL/GenBank/DDBJ databases">
        <authorList>
            <person name="Varghese N."/>
        </authorList>
    </citation>
    <scope>NUCLEOTIDE SEQUENCE</scope>
</reference>
<dbReference type="InterPro" id="IPR031424">
    <property type="entry name" value="QVR-like"/>
</dbReference>
<keyword evidence="4 9" id="KW-0732">Signal</keyword>
<dbReference type="InterPro" id="IPR050975">
    <property type="entry name" value="Sleep_regulator"/>
</dbReference>
<dbReference type="Pfam" id="PF17064">
    <property type="entry name" value="QVR"/>
    <property type="match status" value="1"/>
</dbReference>
<dbReference type="GO" id="GO:0098552">
    <property type="term" value="C:side of membrane"/>
    <property type="evidence" value="ECO:0007669"/>
    <property type="project" value="UniProtKB-KW"/>
</dbReference>
<keyword evidence="3" id="KW-0812">Transmembrane</keyword>
<dbReference type="InterPro" id="IPR045860">
    <property type="entry name" value="Snake_toxin-like_sf"/>
</dbReference>
<organism evidence="10">
    <name type="scientific">Locusta migratoria manilensis</name>
    <name type="common">Oriental migratory locust</name>
    <dbReference type="NCBI Taxonomy" id="229990"/>
    <lineage>
        <taxon>Eukaryota</taxon>
        <taxon>Metazoa</taxon>
        <taxon>Ecdysozoa</taxon>
        <taxon>Arthropoda</taxon>
        <taxon>Hexapoda</taxon>
        <taxon>Insecta</taxon>
        <taxon>Pterygota</taxon>
        <taxon>Neoptera</taxon>
        <taxon>Polyneoptera</taxon>
        <taxon>Orthoptera</taxon>
        <taxon>Caelifera</taxon>
        <taxon>Acrididea</taxon>
        <taxon>Acridomorpha</taxon>
        <taxon>Acridoidea</taxon>
        <taxon>Acrididae</taxon>
        <taxon>Oedipodinae</taxon>
        <taxon>Locusta</taxon>
    </lineage>
</organism>
<dbReference type="PANTHER" id="PTHR33562:SF23">
    <property type="entry name" value="PROTEIN QUIVER"/>
    <property type="match status" value="1"/>
</dbReference>
<proteinExistence type="evidence at transcript level"/>
<keyword evidence="6" id="KW-0472">Membrane</keyword>
<keyword evidence="5" id="KW-1133">Transmembrane helix</keyword>
<keyword evidence="8" id="KW-0449">Lipoprotein</keyword>
<evidence type="ECO:0000313" key="10">
    <source>
        <dbReference type="EMBL" id="ARU12060.1"/>
    </source>
</evidence>
<name>A0A1Y0F444_LOCMI</name>
<evidence type="ECO:0000256" key="1">
    <source>
        <dbReference type="ARBA" id="ARBA00004589"/>
    </source>
</evidence>
<keyword evidence="7" id="KW-0325">Glycoprotein</keyword>
<keyword evidence="2" id="KW-0336">GPI-anchor</keyword>
<evidence type="ECO:0000256" key="7">
    <source>
        <dbReference type="ARBA" id="ARBA00023180"/>
    </source>
</evidence>
<dbReference type="GO" id="GO:0030431">
    <property type="term" value="P:sleep"/>
    <property type="evidence" value="ECO:0007669"/>
    <property type="project" value="InterPro"/>
</dbReference>
<protein>
    <submittedName>
        <fullName evidence="10">Ly6/neurotoxin 10</fullName>
    </submittedName>
</protein>
<comment type="subcellular location">
    <subcellularLocation>
        <location evidence="1">Membrane</location>
        <topology evidence="1">Lipid-anchor</topology>
        <topology evidence="1">GPI-anchor</topology>
    </subcellularLocation>
</comment>
<evidence type="ECO:0000256" key="4">
    <source>
        <dbReference type="ARBA" id="ARBA00022729"/>
    </source>
</evidence>
<evidence type="ECO:0000256" key="9">
    <source>
        <dbReference type="SAM" id="SignalP"/>
    </source>
</evidence>
<dbReference type="EMBL" id="KX950850">
    <property type="protein sequence ID" value="ARU12060.1"/>
    <property type="molecule type" value="mRNA"/>
</dbReference>
<dbReference type="PANTHER" id="PTHR33562">
    <property type="entry name" value="ATILLA, ISOFORM B-RELATED-RELATED"/>
    <property type="match status" value="1"/>
</dbReference>
<dbReference type="SUPFAM" id="SSF57302">
    <property type="entry name" value="Snake toxin-like"/>
    <property type="match status" value="1"/>
</dbReference>
<sequence length="149" mass="16372">MARSPLCPQLFAQCGVSLLVALLVCLPAVRAISCYQCTSFEDPDCDKIAAGNTTYDRLLKPCEGDYGGTEPFCRKMVQTLQRKEPIVRVRRSCSWERSRGACYQYEDDDHLEVVCQCFEDGCNAASRLPSAAAAVALSALATVAFLRPH</sequence>
<keyword evidence="10" id="KW-0528">Neurotoxin</keyword>
<evidence type="ECO:0000256" key="6">
    <source>
        <dbReference type="ARBA" id="ARBA00023136"/>
    </source>
</evidence>
<dbReference type="AlphaFoldDB" id="A0A1Y0F444"/>
<evidence type="ECO:0000256" key="2">
    <source>
        <dbReference type="ARBA" id="ARBA00022622"/>
    </source>
</evidence>
<evidence type="ECO:0000256" key="8">
    <source>
        <dbReference type="ARBA" id="ARBA00023288"/>
    </source>
</evidence>
<feature type="signal peptide" evidence="9">
    <location>
        <begin position="1"/>
        <end position="31"/>
    </location>
</feature>
<feature type="chain" id="PRO_5012055903" evidence="9">
    <location>
        <begin position="32"/>
        <end position="149"/>
    </location>
</feature>
<evidence type="ECO:0000256" key="5">
    <source>
        <dbReference type="ARBA" id="ARBA00022989"/>
    </source>
</evidence>